<dbReference type="PANTHER" id="PTHR38767">
    <property type="entry name" value="DNA POLYMERASE III SUBUNIT CHI"/>
    <property type="match status" value="1"/>
</dbReference>
<protein>
    <recommendedName>
        <fullName evidence="3">DNA polymerase III subunit chi</fullName>
    </recommendedName>
</protein>
<sequence length="151" mass="18326">MNKVNFIYEVDNKQLTTCKIVNNLYTMINCRIVIVFDEYESMKILDKFLWSFDDISFIPHAIFSENLDEFMPIILMNDQSKLINKNIYKNYNTIINLTENFYVHFLNFKTIFEIVSKEESDKSKARKRWKEYKQRSYCEINSYKNNYILNS</sequence>
<evidence type="ECO:0008006" key="3">
    <source>
        <dbReference type="Google" id="ProtNLM"/>
    </source>
</evidence>
<dbReference type="SUPFAM" id="SSF102400">
    <property type="entry name" value="DNA polymerase III chi subunit"/>
    <property type="match status" value="1"/>
</dbReference>
<dbReference type="InterPro" id="IPR036768">
    <property type="entry name" value="PolIII_chi_sf"/>
</dbReference>
<dbReference type="KEGG" id="kso:CKSOR_00435"/>
<dbReference type="InterPro" id="IPR007459">
    <property type="entry name" value="DNA_pol3_chi"/>
</dbReference>
<dbReference type="GO" id="GO:0032298">
    <property type="term" value="P:positive regulation of DNA-templated DNA replication initiation"/>
    <property type="evidence" value="ECO:0007669"/>
    <property type="project" value="TreeGrafter"/>
</dbReference>
<dbReference type="EMBL" id="CP025628">
    <property type="protein sequence ID" value="AWD32548.1"/>
    <property type="molecule type" value="Genomic_DNA"/>
</dbReference>
<dbReference type="Gene3D" id="3.40.50.10110">
    <property type="entry name" value="DNA polymerase III subunit chi"/>
    <property type="match status" value="1"/>
</dbReference>
<dbReference type="RefSeq" id="WP_108673954.1">
    <property type="nucleotide sequence ID" value="NZ_CP025628.1"/>
</dbReference>
<organism evidence="1 2">
    <name type="scientific">Candidatus Kinetoplastidibacterium kentomonadis</name>
    <dbReference type="NCBI Taxonomy" id="1576550"/>
    <lineage>
        <taxon>Bacteria</taxon>
        <taxon>Pseudomonadati</taxon>
        <taxon>Pseudomonadota</taxon>
        <taxon>Betaproteobacteria</taxon>
        <taxon>Candidatus Kinetoplastidibacterium</taxon>
    </lineage>
</organism>
<dbReference type="GO" id="GO:0006260">
    <property type="term" value="P:DNA replication"/>
    <property type="evidence" value="ECO:0007669"/>
    <property type="project" value="InterPro"/>
</dbReference>
<dbReference type="PANTHER" id="PTHR38767:SF1">
    <property type="entry name" value="DNA POLYMERASE III SUBUNIT CHI"/>
    <property type="match status" value="1"/>
</dbReference>
<keyword evidence="2" id="KW-1185">Reference proteome</keyword>
<dbReference type="AlphaFoldDB" id="A0A3S7JA52"/>
<dbReference type="Proteomes" id="UP000266796">
    <property type="component" value="Chromosome"/>
</dbReference>
<evidence type="ECO:0000313" key="1">
    <source>
        <dbReference type="EMBL" id="AWD32548.1"/>
    </source>
</evidence>
<dbReference type="GO" id="GO:0003887">
    <property type="term" value="F:DNA-directed DNA polymerase activity"/>
    <property type="evidence" value="ECO:0007669"/>
    <property type="project" value="InterPro"/>
</dbReference>
<proteinExistence type="predicted"/>
<reference evidence="1 2" key="1">
    <citation type="journal article" date="2018" name="Parasitology">
        <title>The reduced genome of Candidatus Kinetoplastibacterium sorsogonicusi, the endosymbiont of Kentomonas sorsogonicus (Trypanosomatidae): loss of the haem-synthesis pathway.</title>
        <authorList>
            <person name="Silva F.M."/>
            <person name="Kostygov A.Y."/>
            <person name="Spodareva V.V."/>
            <person name="Butenko A."/>
            <person name="Tossou R."/>
            <person name="Lukes J."/>
            <person name="Yurchenko V."/>
            <person name="Alves J.M.P."/>
        </authorList>
    </citation>
    <scope>NUCLEOTIDE SEQUENCE [LARGE SCALE GENOMIC DNA]</scope>
    <source>
        <strain evidence="1 2">MF-08</strain>
    </source>
</reference>
<dbReference type="GO" id="GO:0003677">
    <property type="term" value="F:DNA binding"/>
    <property type="evidence" value="ECO:0007669"/>
    <property type="project" value="InterPro"/>
</dbReference>
<dbReference type="Pfam" id="PF04364">
    <property type="entry name" value="DNA_pol3_chi"/>
    <property type="match status" value="1"/>
</dbReference>
<gene>
    <name evidence="1" type="ORF">CKSOR_00435</name>
</gene>
<evidence type="ECO:0000313" key="2">
    <source>
        <dbReference type="Proteomes" id="UP000266796"/>
    </source>
</evidence>
<dbReference type="OrthoDB" id="5297568at2"/>
<accession>A0A3S7JA52</accession>
<name>A0A3S7JA52_9PROT</name>